<dbReference type="EMBL" id="PCYI01000004">
    <property type="protein sequence ID" value="PIR45208.1"/>
    <property type="molecule type" value="Genomic_DNA"/>
</dbReference>
<proteinExistence type="predicted"/>
<dbReference type="AlphaFoldDB" id="A0A2H0RFC1"/>
<protein>
    <submittedName>
        <fullName evidence="2">Uncharacterized protein</fullName>
    </submittedName>
</protein>
<dbReference type="Proteomes" id="UP000228767">
    <property type="component" value="Unassembled WGS sequence"/>
</dbReference>
<evidence type="ECO:0000256" key="1">
    <source>
        <dbReference type="SAM" id="MobiDB-lite"/>
    </source>
</evidence>
<accession>A0A2H0RFC1</accession>
<sequence length="276" mass="31630">MSTIDIVTEGPSEQGEKPEQPKYNQAPPPRSRAELLNDLQNIDTAISECMDQIESINKRLRPFLMERASLQQELDARFVQDKERLQREYTDARRYLTALRNQLPQEDASKQTPAGRSPQETLQTAEDRFQEIRNNLIDSVGLREYVETCYRPRLAFVTLTHPKQNEATRKEMLTKYPELGAALSSVSDEQREEFFSAIASGKNSACMEWVGQYEQYEEMLLSNQPSVAQQNMTSAENSYQDAMLDIDNHVQKVLEVAQSGNKQELEDEIYVLASIL</sequence>
<feature type="region of interest" description="Disordered" evidence="1">
    <location>
        <begin position="1"/>
        <end position="32"/>
    </location>
</feature>
<organism evidence="2 3">
    <name type="scientific">Candidatus Vogelbacteria bacterium CG10_big_fil_rev_8_21_14_0_10_51_16</name>
    <dbReference type="NCBI Taxonomy" id="1975045"/>
    <lineage>
        <taxon>Bacteria</taxon>
        <taxon>Candidatus Vogeliibacteriota</taxon>
    </lineage>
</organism>
<gene>
    <name evidence="2" type="ORF">COV10_00845</name>
</gene>
<evidence type="ECO:0000313" key="2">
    <source>
        <dbReference type="EMBL" id="PIR45208.1"/>
    </source>
</evidence>
<name>A0A2H0RFC1_9BACT</name>
<comment type="caution">
    <text evidence="2">The sequence shown here is derived from an EMBL/GenBank/DDBJ whole genome shotgun (WGS) entry which is preliminary data.</text>
</comment>
<reference evidence="2 3" key="1">
    <citation type="submission" date="2017-09" db="EMBL/GenBank/DDBJ databases">
        <title>Depth-based differentiation of microbial function through sediment-hosted aquifers and enrichment of novel symbionts in the deep terrestrial subsurface.</title>
        <authorList>
            <person name="Probst A.J."/>
            <person name="Ladd B."/>
            <person name="Jarett J.K."/>
            <person name="Geller-Mcgrath D.E."/>
            <person name="Sieber C.M."/>
            <person name="Emerson J.B."/>
            <person name="Anantharaman K."/>
            <person name="Thomas B.C."/>
            <person name="Malmstrom R."/>
            <person name="Stieglmeier M."/>
            <person name="Klingl A."/>
            <person name="Woyke T."/>
            <person name="Ryan C.M."/>
            <person name="Banfield J.F."/>
        </authorList>
    </citation>
    <scope>NUCLEOTIDE SEQUENCE [LARGE SCALE GENOMIC DNA]</scope>
    <source>
        <strain evidence="2">CG10_big_fil_rev_8_21_14_0_10_51_16</strain>
    </source>
</reference>
<feature type="region of interest" description="Disordered" evidence="1">
    <location>
        <begin position="100"/>
        <end position="123"/>
    </location>
</feature>
<evidence type="ECO:0000313" key="3">
    <source>
        <dbReference type="Proteomes" id="UP000228767"/>
    </source>
</evidence>